<dbReference type="Proteomes" id="UP001500101">
    <property type="component" value="Unassembled WGS sequence"/>
</dbReference>
<accession>A0ABP7Z2E1</accession>
<feature type="signal peptide" evidence="2">
    <location>
        <begin position="1"/>
        <end position="20"/>
    </location>
</feature>
<gene>
    <name evidence="3" type="ORF">GCM10022216_26660</name>
</gene>
<feature type="region of interest" description="Disordered" evidence="1">
    <location>
        <begin position="108"/>
        <end position="148"/>
    </location>
</feature>
<dbReference type="RefSeq" id="WP_344675258.1">
    <property type="nucleotide sequence ID" value="NZ_BAAAZI010000011.1"/>
</dbReference>
<reference evidence="4" key="1">
    <citation type="journal article" date="2019" name="Int. J. Syst. Evol. Microbiol.">
        <title>The Global Catalogue of Microorganisms (GCM) 10K type strain sequencing project: providing services to taxonomists for standard genome sequencing and annotation.</title>
        <authorList>
            <consortium name="The Broad Institute Genomics Platform"/>
            <consortium name="The Broad Institute Genome Sequencing Center for Infectious Disease"/>
            <person name="Wu L."/>
            <person name="Ma J."/>
        </authorList>
    </citation>
    <scope>NUCLEOTIDE SEQUENCE [LARGE SCALE GENOMIC DNA]</scope>
    <source>
        <strain evidence="4">JCM 16704</strain>
    </source>
</reference>
<feature type="compositionally biased region" description="Basic and acidic residues" evidence="1">
    <location>
        <begin position="108"/>
        <end position="133"/>
    </location>
</feature>
<evidence type="ECO:0000256" key="2">
    <source>
        <dbReference type="SAM" id="SignalP"/>
    </source>
</evidence>
<evidence type="ECO:0000313" key="4">
    <source>
        <dbReference type="Proteomes" id="UP001500101"/>
    </source>
</evidence>
<protein>
    <recommendedName>
        <fullName evidence="5">LTXXQ motif family protein</fullName>
    </recommendedName>
</protein>
<organism evidence="3 4">
    <name type="scientific">Sphingobacterium kyonggiense</name>
    <dbReference type="NCBI Taxonomy" id="714075"/>
    <lineage>
        <taxon>Bacteria</taxon>
        <taxon>Pseudomonadati</taxon>
        <taxon>Bacteroidota</taxon>
        <taxon>Sphingobacteriia</taxon>
        <taxon>Sphingobacteriales</taxon>
        <taxon>Sphingobacteriaceae</taxon>
        <taxon>Sphingobacterium</taxon>
    </lineage>
</organism>
<evidence type="ECO:0000256" key="1">
    <source>
        <dbReference type="SAM" id="MobiDB-lite"/>
    </source>
</evidence>
<keyword evidence="4" id="KW-1185">Reference proteome</keyword>
<evidence type="ECO:0000313" key="3">
    <source>
        <dbReference type="EMBL" id="GAA4144095.1"/>
    </source>
</evidence>
<proteinExistence type="predicted"/>
<sequence length="148" mass="16713">MKKLFLAVSAVLFSLTLTFAQDVNPEEKAKQTVTEWTTQLNLTEEQQATVYNIVLEHKKAKLALKADTTQAEEAKATQIEALNADLDKKVSEVLTDEQKPLYAKIVEERAAKKKGEEPAVEPVKEEQPAHPEQEQQQEEQQQEESPVK</sequence>
<dbReference type="EMBL" id="BAAAZI010000011">
    <property type="protein sequence ID" value="GAA4144095.1"/>
    <property type="molecule type" value="Genomic_DNA"/>
</dbReference>
<feature type="chain" id="PRO_5046727993" description="LTXXQ motif family protein" evidence="2">
    <location>
        <begin position="21"/>
        <end position="148"/>
    </location>
</feature>
<comment type="caution">
    <text evidence="3">The sequence shown here is derived from an EMBL/GenBank/DDBJ whole genome shotgun (WGS) entry which is preliminary data.</text>
</comment>
<name>A0ABP7Z2E1_9SPHI</name>
<evidence type="ECO:0008006" key="5">
    <source>
        <dbReference type="Google" id="ProtNLM"/>
    </source>
</evidence>
<keyword evidence="2" id="KW-0732">Signal</keyword>